<name>A0A1J4JSA5_9EUKA</name>
<dbReference type="RefSeq" id="XP_068354440.1">
    <property type="nucleotide sequence ID" value="XM_068508187.1"/>
</dbReference>
<dbReference type="VEuPathDB" id="TrichDB:TRFO_31889"/>
<dbReference type="EMBL" id="MLAK01000917">
    <property type="protein sequence ID" value="OHT01304.1"/>
    <property type="molecule type" value="Genomic_DNA"/>
</dbReference>
<evidence type="ECO:0000313" key="1">
    <source>
        <dbReference type="EMBL" id="OHT01304.1"/>
    </source>
</evidence>
<proteinExistence type="predicted"/>
<accession>A0A1J4JSA5</accession>
<dbReference type="OrthoDB" id="10425147at2759"/>
<dbReference type="Proteomes" id="UP000179807">
    <property type="component" value="Unassembled WGS sequence"/>
</dbReference>
<sequence length="97" mass="10657">MSGKKELAPINGRFFRKPLVNLLQSLQPTVLQFRSMMFQSFDGMVIKGEARGFAKFADILIYDCNFHGGNQHAIHIQGPSSDAEAIDDIGGSANVED</sequence>
<organism evidence="1 2">
    <name type="scientific">Tritrichomonas foetus</name>
    <dbReference type="NCBI Taxonomy" id="1144522"/>
    <lineage>
        <taxon>Eukaryota</taxon>
        <taxon>Metamonada</taxon>
        <taxon>Parabasalia</taxon>
        <taxon>Tritrichomonadida</taxon>
        <taxon>Tritrichomonadidae</taxon>
        <taxon>Tritrichomonas</taxon>
    </lineage>
</organism>
<gene>
    <name evidence="1" type="ORF">TRFO_31889</name>
</gene>
<reference evidence="1" key="1">
    <citation type="submission" date="2016-10" db="EMBL/GenBank/DDBJ databases">
        <authorList>
            <person name="Benchimol M."/>
            <person name="Almeida L.G."/>
            <person name="Vasconcelos A.T."/>
            <person name="Perreira-Neves A."/>
            <person name="Rosa I.A."/>
            <person name="Tasca T."/>
            <person name="Bogo M.R."/>
            <person name="de Souza W."/>
        </authorList>
    </citation>
    <scope>NUCLEOTIDE SEQUENCE [LARGE SCALE GENOMIC DNA]</scope>
    <source>
        <strain evidence="1">K</strain>
    </source>
</reference>
<protein>
    <submittedName>
        <fullName evidence="1">Uncharacterized protein</fullName>
    </submittedName>
</protein>
<keyword evidence="2" id="KW-1185">Reference proteome</keyword>
<evidence type="ECO:0000313" key="2">
    <source>
        <dbReference type="Proteomes" id="UP000179807"/>
    </source>
</evidence>
<dbReference type="GeneID" id="94842891"/>
<comment type="caution">
    <text evidence="1">The sequence shown here is derived from an EMBL/GenBank/DDBJ whole genome shotgun (WGS) entry which is preliminary data.</text>
</comment>
<dbReference type="AlphaFoldDB" id="A0A1J4JSA5"/>